<accession>A0A0A1VS45</accession>
<keyword evidence="4 6" id="KW-1133">Transmembrane helix</keyword>
<dbReference type="Pfam" id="PF01925">
    <property type="entry name" value="TauE"/>
    <property type="match status" value="1"/>
</dbReference>
<sequence>MDYSLLTIFSFFIGIVVGLTGIGGSSLITPLLIFVFQVPATTAVGSDVVAAGLMKVVGTVRHWQQQTIELEVVKWLVIGSVPGSLLGLVGFRYFQQNSSLNLDQWLPPIIGLVLMIVTVLAALELLISLFFPDLSPWSWPKLDLTTRSGQIKTTILGAVLGYLVGLTSISSGSLFALVLMTFFHLDSRKLVGTDLSQASILLTCTSIGHLGLGTVDWNLVLPIWLGGIPGVVVGARLSEYFPKNALKILLYTILVTVSWRLLQPT</sequence>
<name>A0A0A1VS45_MICAE</name>
<reference evidence="8" key="1">
    <citation type="journal article" date="2015" name="Genome">
        <title>Whole Genome Sequence of the Non-Microcystin-Producing Microcystis aeruginosa Strain NIES-44.</title>
        <authorList>
            <person name="Okano K."/>
            <person name="Miyata N."/>
            <person name="Ozaki Y."/>
        </authorList>
    </citation>
    <scope>NUCLEOTIDE SEQUENCE [LARGE SCALE GENOMIC DNA]</scope>
    <source>
        <strain evidence="8">NIES-44</strain>
    </source>
</reference>
<evidence type="ECO:0000256" key="5">
    <source>
        <dbReference type="ARBA" id="ARBA00023136"/>
    </source>
</evidence>
<dbReference type="AlphaFoldDB" id="A0A0A1VS45"/>
<dbReference type="InterPro" id="IPR002781">
    <property type="entry name" value="TM_pro_TauE-like"/>
</dbReference>
<feature type="transmembrane region" description="Helical" evidence="6">
    <location>
        <begin position="244"/>
        <end position="262"/>
    </location>
</feature>
<evidence type="ECO:0000256" key="4">
    <source>
        <dbReference type="ARBA" id="ARBA00022989"/>
    </source>
</evidence>
<comment type="caution">
    <text evidence="7">The sequence shown here is derived from an EMBL/GenBank/DDBJ whole genome shotgun (WGS) entry which is preliminary data.</text>
</comment>
<dbReference type="EMBL" id="BBPA01000023">
    <property type="protein sequence ID" value="GAL92652.1"/>
    <property type="molecule type" value="Genomic_DNA"/>
</dbReference>
<keyword evidence="5 6" id="KW-0472">Membrane</keyword>
<feature type="transmembrane region" description="Helical" evidence="6">
    <location>
        <begin position="31"/>
        <end position="53"/>
    </location>
</feature>
<gene>
    <name evidence="7" type="ORF">N44_01210</name>
</gene>
<feature type="transmembrane region" description="Helical" evidence="6">
    <location>
        <begin position="73"/>
        <end position="94"/>
    </location>
</feature>
<dbReference type="GO" id="GO:0005886">
    <property type="term" value="C:plasma membrane"/>
    <property type="evidence" value="ECO:0007669"/>
    <property type="project" value="UniProtKB-SubCell"/>
</dbReference>
<dbReference type="InterPro" id="IPR051598">
    <property type="entry name" value="TSUP/Inactive_protease-like"/>
</dbReference>
<comment type="similarity">
    <text evidence="2 6">Belongs to the 4-toluene sulfonate uptake permease (TSUP) (TC 2.A.102) family.</text>
</comment>
<feature type="transmembrane region" description="Helical" evidence="6">
    <location>
        <begin position="219"/>
        <end position="237"/>
    </location>
</feature>
<protein>
    <recommendedName>
        <fullName evidence="6">Probable membrane transporter protein</fullName>
    </recommendedName>
</protein>
<dbReference type="Proteomes" id="UP000030321">
    <property type="component" value="Unassembled WGS sequence"/>
</dbReference>
<organism evidence="7 8">
    <name type="scientific">Microcystis aeruginosa NIES-44</name>
    <dbReference type="NCBI Taxonomy" id="449439"/>
    <lineage>
        <taxon>Bacteria</taxon>
        <taxon>Bacillati</taxon>
        <taxon>Cyanobacteriota</taxon>
        <taxon>Cyanophyceae</taxon>
        <taxon>Oscillatoriophycideae</taxon>
        <taxon>Chroococcales</taxon>
        <taxon>Microcystaceae</taxon>
        <taxon>Microcystis</taxon>
    </lineage>
</organism>
<feature type="transmembrane region" description="Helical" evidence="6">
    <location>
        <begin position="151"/>
        <end position="183"/>
    </location>
</feature>
<evidence type="ECO:0000313" key="7">
    <source>
        <dbReference type="EMBL" id="GAL92652.1"/>
    </source>
</evidence>
<evidence type="ECO:0000256" key="1">
    <source>
        <dbReference type="ARBA" id="ARBA00004141"/>
    </source>
</evidence>
<evidence type="ECO:0000256" key="6">
    <source>
        <dbReference type="RuleBase" id="RU363041"/>
    </source>
</evidence>
<feature type="transmembrane region" description="Helical" evidence="6">
    <location>
        <begin position="106"/>
        <end position="131"/>
    </location>
</feature>
<evidence type="ECO:0000313" key="8">
    <source>
        <dbReference type="Proteomes" id="UP000030321"/>
    </source>
</evidence>
<proteinExistence type="inferred from homology"/>
<dbReference type="PANTHER" id="PTHR43701">
    <property type="entry name" value="MEMBRANE TRANSPORTER PROTEIN MJ0441-RELATED"/>
    <property type="match status" value="1"/>
</dbReference>
<dbReference type="RefSeq" id="WP_045358468.1">
    <property type="nucleotide sequence ID" value="NZ_BBPA01000023.1"/>
</dbReference>
<keyword evidence="6" id="KW-1003">Cell membrane</keyword>
<dbReference type="PANTHER" id="PTHR43701:SF2">
    <property type="entry name" value="MEMBRANE TRANSPORTER PROTEIN YJNA-RELATED"/>
    <property type="match status" value="1"/>
</dbReference>
<feature type="transmembrane region" description="Helical" evidence="6">
    <location>
        <begin position="6"/>
        <end position="24"/>
    </location>
</feature>
<comment type="subcellular location">
    <subcellularLocation>
        <location evidence="6">Cell membrane</location>
        <topology evidence="6">Multi-pass membrane protein</topology>
    </subcellularLocation>
    <subcellularLocation>
        <location evidence="1">Membrane</location>
        <topology evidence="1">Multi-pass membrane protein</topology>
    </subcellularLocation>
</comment>
<evidence type="ECO:0000256" key="3">
    <source>
        <dbReference type="ARBA" id="ARBA00022692"/>
    </source>
</evidence>
<evidence type="ECO:0000256" key="2">
    <source>
        <dbReference type="ARBA" id="ARBA00009142"/>
    </source>
</evidence>
<keyword evidence="3 6" id="KW-0812">Transmembrane</keyword>